<dbReference type="GeneID" id="20661927"/>
<evidence type="ECO:0000256" key="1">
    <source>
        <dbReference type="ARBA" id="ARBA00023172"/>
    </source>
</evidence>
<dbReference type="GO" id="GO:0003677">
    <property type="term" value="F:DNA binding"/>
    <property type="evidence" value="ECO:0007669"/>
    <property type="project" value="InterPro"/>
</dbReference>
<dbReference type="InParanoid" id="G5AFU4"/>
<dbReference type="InterPro" id="IPR013762">
    <property type="entry name" value="Integrase-like_cat_sf"/>
</dbReference>
<organism evidence="2 3">
    <name type="scientific">Phytophthora sojae (strain P6497)</name>
    <name type="common">Soybean stem and root rot agent</name>
    <name type="synonym">Phytophthora megasperma f. sp. glycines</name>
    <dbReference type="NCBI Taxonomy" id="1094619"/>
    <lineage>
        <taxon>Eukaryota</taxon>
        <taxon>Sar</taxon>
        <taxon>Stramenopiles</taxon>
        <taxon>Oomycota</taxon>
        <taxon>Peronosporomycetes</taxon>
        <taxon>Peronosporales</taxon>
        <taxon>Peronosporaceae</taxon>
        <taxon>Phytophthora</taxon>
    </lineage>
</organism>
<proteinExistence type="predicted"/>
<dbReference type="EMBL" id="JH159166">
    <property type="protein sequence ID" value="EGZ05460.1"/>
    <property type="molecule type" value="Genomic_DNA"/>
</dbReference>
<keyword evidence="3" id="KW-1185">Reference proteome</keyword>
<evidence type="ECO:0000313" key="2">
    <source>
        <dbReference type="EMBL" id="EGZ05460.1"/>
    </source>
</evidence>
<sequence>MSIASLAPANSKKARTTAINSFTTFLAADIMTLEATHQLVDGDKTGKILRIILDKYAYSLATSAEKVRATNTCLAYYGNLKNWLVDKYPLQGALVKSQLQKILSGLGKYCSNREEVGNEKKAPPCSKQDLEAMVSLLYSTAATKSEYLDAALVVMMWYIYGRSSDAETVEKSQLSILPGGVLFLRFKRVKTALLQGISLFKDPTNLLTCPLQALAVALVMQKAPSQRVFPQFIAKRHRSDDIDDVQELTLIQLLEVDDDQPSMEESEAPSTKRAVPGAQAYVNRLLVRVKKLADLRSIRMTPDLTSHSFRRGGAMHANDGTLAENWIIERGGWQLDRVNKAFRYMLGTTQADQKVSRVLSGWKPKDGARLPTLAALDTPVLVRARKMQQLLFSSTMAFADATLNLDDDVADVPCSCITPTC</sequence>
<name>G5AFU4_PHYSP</name>
<dbReference type="GO" id="GO:0015074">
    <property type="term" value="P:DNA integration"/>
    <property type="evidence" value="ECO:0007669"/>
    <property type="project" value="InterPro"/>
</dbReference>
<dbReference type="GO" id="GO:0006310">
    <property type="term" value="P:DNA recombination"/>
    <property type="evidence" value="ECO:0007669"/>
    <property type="project" value="UniProtKB-KW"/>
</dbReference>
<accession>G5AFU4</accession>
<evidence type="ECO:0008006" key="4">
    <source>
        <dbReference type="Google" id="ProtNLM"/>
    </source>
</evidence>
<dbReference type="RefSeq" id="XP_009538991.1">
    <property type="nucleotide sequence ID" value="XM_009540696.1"/>
</dbReference>
<evidence type="ECO:0000313" key="3">
    <source>
        <dbReference type="Proteomes" id="UP000002640"/>
    </source>
</evidence>
<dbReference type="SUPFAM" id="SSF56349">
    <property type="entry name" value="DNA breaking-rejoining enzymes"/>
    <property type="match status" value="1"/>
</dbReference>
<dbReference type="Gene3D" id="1.10.443.10">
    <property type="entry name" value="Intergrase catalytic core"/>
    <property type="match status" value="1"/>
</dbReference>
<dbReference type="STRING" id="1094619.G5AFU4"/>
<dbReference type="InterPro" id="IPR011010">
    <property type="entry name" value="DNA_brk_join_enz"/>
</dbReference>
<keyword evidence="1" id="KW-0233">DNA recombination</keyword>
<dbReference type="AlphaFoldDB" id="G5AFU4"/>
<dbReference type="Proteomes" id="UP000002640">
    <property type="component" value="Unassembled WGS sequence"/>
</dbReference>
<protein>
    <recommendedName>
        <fullName evidence="4">Tyr recombinase domain-containing protein</fullName>
    </recommendedName>
</protein>
<gene>
    <name evidence="2" type="ORF">PHYSODRAFT_533944</name>
</gene>
<dbReference type="KEGG" id="psoj:PHYSODRAFT_533944"/>
<reference evidence="2 3" key="1">
    <citation type="journal article" date="2006" name="Science">
        <title>Phytophthora genome sequences uncover evolutionary origins and mechanisms of pathogenesis.</title>
        <authorList>
            <person name="Tyler B.M."/>
            <person name="Tripathy S."/>
            <person name="Zhang X."/>
            <person name="Dehal P."/>
            <person name="Jiang R.H."/>
            <person name="Aerts A."/>
            <person name="Arredondo F.D."/>
            <person name="Baxter L."/>
            <person name="Bensasson D."/>
            <person name="Beynon J.L."/>
            <person name="Chapman J."/>
            <person name="Damasceno C.M."/>
            <person name="Dorrance A.E."/>
            <person name="Dou D."/>
            <person name="Dickerman A.W."/>
            <person name="Dubchak I.L."/>
            <person name="Garbelotto M."/>
            <person name="Gijzen M."/>
            <person name="Gordon S.G."/>
            <person name="Govers F."/>
            <person name="Grunwald N.J."/>
            <person name="Huang W."/>
            <person name="Ivors K.L."/>
            <person name="Jones R.W."/>
            <person name="Kamoun S."/>
            <person name="Krampis K."/>
            <person name="Lamour K.H."/>
            <person name="Lee M.K."/>
            <person name="McDonald W.H."/>
            <person name="Medina M."/>
            <person name="Meijer H.J."/>
            <person name="Nordberg E.K."/>
            <person name="Maclean D.J."/>
            <person name="Ospina-Giraldo M.D."/>
            <person name="Morris P.F."/>
            <person name="Phuntumart V."/>
            <person name="Putnam N.H."/>
            <person name="Rash S."/>
            <person name="Rose J.K."/>
            <person name="Sakihama Y."/>
            <person name="Salamov A.A."/>
            <person name="Savidor A."/>
            <person name="Scheuring C.F."/>
            <person name="Smith B.M."/>
            <person name="Sobral B.W."/>
            <person name="Terry A."/>
            <person name="Torto-Alalibo T.A."/>
            <person name="Win J."/>
            <person name="Xu Z."/>
            <person name="Zhang H."/>
            <person name="Grigoriev I.V."/>
            <person name="Rokhsar D.S."/>
            <person name="Boore J.L."/>
        </authorList>
    </citation>
    <scope>NUCLEOTIDE SEQUENCE [LARGE SCALE GENOMIC DNA]</scope>
    <source>
        <strain evidence="2 3">P6497</strain>
    </source>
</reference>